<feature type="chain" id="PRO_5024338648" description="cellulase" evidence="7">
    <location>
        <begin position="17"/>
        <end position="701"/>
    </location>
</feature>
<dbReference type="PROSITE" id="PS00659">
    <property type="entry name" value="GLYCOSYL_HYDROL_F5"/>
    <property type="match status" value="1"/>
</dbReference>
<dbReference type="OrthoDB" id="5823761at2759"/>
<protein>
    <recommendedName>
        <fullName evidence="3">cellulase</fullName>
        <ecNumber evidence="3">3.2.1.4</ecNumber>
    </recommendedName>
</protein>
<evidence type="ECO:0000256" key="7">
    <source>
        <dbReference type="SAM" id="SignalP"/>
    </source>
</evidence>
<dbReference type="EMBL" id="SSOP01000309">
    <property type="protein sequence ID" value="KAB5589159.1"/>
    <property type="molecule type" value="Genomic_DNA"/>
</dbReference>
<keyword evidence="4" id="KW-0378">Hydrolase</keyword>
<evidence type="ECO:0000256" key="3">
    <source>
        <dbReference type="ARBA" id="ARBA00012601"/>
    </source>
</evidence>
<dbReference type="CDD" id="cd20558">
    <property type="entry name" value="CYCLIN_ScPCL7-like"/>
    <property type="match status" value="1"/>
</dbReference>
<dbReference type="SUPFAM" id="SSF51445">
    <property type="entry name" value="(Trans)glycosidases"/>
    <property type="match status" value="1"/>
</dbReference>
<dbReference type="Pfam" id="PF08613">
    <property type="entry name" value="Cyclin"/>
    <property type="match status" value="1"/>
</dbReference>
<evidence type="ECO:0000256" key="6">
    <source>
        <dbReference type="SAM" id="MobiDB-lite"/>
    </source>
</evidence>
<reference evidence="9 10" key="1">
    <citation type="journal article" date="2019" name="Fungal Biol. Biotechnol.">
        <title>Draft genome sequence of fastidious pathogen Ceratobasidium theobromae, which causes vascular-streak dieback in Theobroma cacao.</title>
        <authorList>
            <person name="Ali S.S."/>
            <person name="Asman A."/>
            <person name="Shao J."/>
            <person name="Firmansyah A.P."/>
            <person name="Susilo A.W."/>
            <person name="Rosmana A."/>
            <person name="McMahon P."/>
            <person name="Junaid M."/>
            <person name="Guest D."/>
            <person name="Kheng T.Y."/>
            <person name="Meinhardt L.W."/>
            <person name="Bailey B.A."/>
        </authorList>
    </citation>
    <scope>NUCLEOTIDE SEQUENCE [LARGE SCALE GENOMIC DNA]</scope>
    <source>
        <strain evidence="9 10">CT2</strain>
    </source>
</reference>
<evidence type="ECO:0000256" key="2">
    <source>
        <dbReference type="ARBA" id="ARBA00005641"/>
    </source>
</evidence>
<feature type="signal peptide" evidence="7">
    <location>
        <begin position="1"/>
        <end position="16"/>
    </location>
</feature>
<evidence type="ECO:0000313" key="9">
    <source>
        <dbReference type="EMBL" id="KAB5589159.1"/>
    </source>
</evidence>
<dbReference type="Proteomes" id="UP000383932">
    <property type="component" value="Unassembled WGS sequence"/>
</dbReference>
<sequence>MLWSLRLAFLAAGAAAKILYAGVNESGGEFGVWSNTATPGTGLPGRFGVDYAFINKTTVDIFMKDDKINVFRVAFLLERMCPPSYGLGSKFNETYFEEFKDAIDYITNKAYAILDPHNYMRYNDPSQQPMTGSVIGNTTDPNAATTAQFQAFWKELAGRFKGNHRVIFGIMNEPHDMPTSLVLQNDQAAIDGIRASGARQLILAPGNGYTGGHSWLEASQGDEPSGDYMYKLVDPLNNTAIEVHEYLDQDFSGSHAECTQPGPSNLAGLTGWLKAHGLKAIVGELGGGANENCYSQLHDLLDYLAANDEYIGWLGWAAGPLWGTFRSCCGDDSGNLEPGTKAGNGSLPGNAHGSRGAYFVMDSTMSPQGASSASPMSATPVVLPPDFLDANIDDIVNLIADMLDRLTSHNDQIPLRPEALTRFHSRTPPAITIHDYLKRIVRYTNVERSCLLITLHYIDQICTLLPHFTISSLTVHRFVISSIAVSSKALCDAFCTNSHYARVGGIKLIELNVLEREFLEKIDWRLTCTREMLQEYYTNLVRTHSGRGVKYQMGDISPTNVRQDPGVSDPILDTDNTAPNKFTPSPPRSPTPSTTPSSAHQAPCINAAPSPHPISSRPCSTPSRDPAPSPSRIILTNASSPSLRRAARSPIAGPSRSIPPSPSLKRARDGSDDLVPSISSAHLRKIEDSSSPRIRRRTGNS</sequence>
<dbReference type="Gene3D" id="1.10.472.10">
    <property type="entry name" value="Cyclin-like"/>
    <property type="match status" value="1"/>
</dbReference>
<dbReference type="PANTHER" id="PTHR34142:SF1">
    <property type="entry name" value="GLYCOSIDE HYDROLASE FAMILY 5 DOMAIN-CONTAINING PROTEIN"/>
    <property type="match status" value="1"/>
</dbReference>
<proteinExistence type="inferred from homology"/>
<dbReference type="SUPFAM" id="SSF47954">
    <property type="entry name" value="Cyclin-like"/>
    <property type="match status" value="1"/>
</dbReference>
<evidence type="ECO:0000256" key="5">
    <source>
        <dbReference type="ARBA" id="ARBA00023295"/>
    </source>
</evidence>
<evidence type="ECO:0000259" key="8">
    <source>
        <dbReference type="Pfam" id="PF00150"/>
    </source>
</evidence>
<accession>A0A5N5QBZ4</accession>
<dbReference type="GO" id="GO:0008810">
    <property type="term" value="F:cellulase activity"/>
    <property type="evidence" value="ECO:0007669"/>
    <property type="project" value="UniProtKB-EC"/>
</dbReference>
<dbReference type="GO" id="GO:0019901">
    <property type="term" value="F:protein kinase binding"/>
    <property type="evidence" value="ECO:0007669"/>
    <property type="project" value="InterPro"/>
</dbReference>
<keyword evidence="5" id="KW-0326">Glycosidase</keyword>
<dbReference type="EC" id="3.2.1.4" evidence="3"/>
<evidence type="ECO:0000256" key="1">
    <source>
        <dbReference type="ARBA" id="ARBA00000966"/>
    </source>
</evidence>
<keyword evidence="7" id="KW-0732">Signal</keyword>
<dbReference type="InterPro" id="IPR017853">
    <property type="entry name" value="GH"/>
</dbReference>
<dbReference type="InterPro" id="IPR036915">
    <property type="entry name" value="Cyclin-like_sf"/>
</dbReference>
<dbReference type="InterPro" id="IPR013922">
    <property type="entry name" value="Cyclin_PHO80-like"/>
</dbReference>
<evidence type="ECO:0000313" key="10">
    <source>
        <dbReference type="Proteomes" id="UP000383932"/>
    </source>
</evidence>
<dbReference type="PANTHER" id="PTHR34142">
    <property type="entry name" value="ENDO-BETA-1,4-GLUCANASE A"/>
    <property type="match status" value="1"/>
</dbReference>
<comment type="similarity">
    <text evidence="2">Belongs to the glycosyl hydrolase 5 (cellulase A) family.</text>
</comment>
<gene>
    <name evidence="9" type="ORF">CTheo_7402</name>
</gene>
<dbReference type="GO" id="GO:0009251">
    <property type="term" value="P:glucan catabolic process"/>
    <property type="evidence" value="ECO:0007669"/>
    <property type="project" value="TreeGrafter"/>
</dbReference>
<dbReference type="Pfam" id="PF00150">
    <property type="entry name" value="Cellulase"/>
    <property type="match status" value="1"/>
</dbReference>
<feature type="compositionally biased region" description="Low complexity" evidence="6">
    <location>
        <begin position="638"/>
        <end position="652"/>
    </location>
</feature>
<organism evidence="9 10">
    <name type="scientific">Ceratobasidium theobromae</name>
    <dbReference type="NCBI Taxonomy" id="1582974"/>
    <lineage>
        <taxon>Eukaryota</taxon>
        <taxon>Fungi</taxon>
        <taxon>Dikarya</taxon>
        <taxon>Basidiomycota</taxon>
        <taxon>Agaricomycotina</taxon>
        <taxon>Agaricomycetes</taxon>
        <taxon>Cantharellales</taxon>
        <taxon>Ceratobasidiaceae</taxon>
        <taxon>Ceratobasidium</taxon>
    </lineage>
</organism>
<dbReference type="InterPro" id="IPR001547">
    <property type="entry name" value="Glyco_hydro_5"/>
</dbReference>
<dbReference type="InterPro" id="IPR018087">
    <property type="entry name" value="Glyco_hydro_5_CS"/>
</dbReference>
<evidence type="ECO:0000256" key="4">
    <source>
        <dbReference type="ARBA" id="ARBA00022801"/>
    </source>
</evidence>
<comment type="catalytic activity">
    <reaction evidence="1">
        <text>Endohydrolysis of (1-&gt;4)-beta-D-glucosidic linkages in cellulose, lichenin and cereal beta-D-glucans.</text>
        <dbReference type="EC" id="3.2.1.4"/>
    </reaction>
</comment>
<feature type="domain" description="Glycoside hydrolase family 5" evidence="8">
    <location>
        <begin position="41"/>
        <end position="319"/>
    </location>
</feature>
<comment type="caution">
    <text evidence="9">The sequence shown here is derived from an EMBL/GenBank/DDBJ whole genome shotgun (WGS) entry which is preliminary data.</text>
</comment>
<dbReference type="AlphaFoldDB" id="A0A5N5QBZ4"/>
<feature type="region of interest" description="Disordered" evidence="6">
    <location>
        <begin position="552"/>
        <end position="701"/>
    </location>
</feature>
<keyword evidence="10" id="KW-1185">Reference proteome</keyword>
<name>A0A5N5QBZ4_9AGAM</name>
<dbReference type="Gene3D" id="3.20.20.80">
    <property type="entry name" value="Glycosidases"/>
    <property type="match status" value="1"/>
</dbReference>